<protein>
    <submittedName>
        <fullName evidence="3">RCG25027, isoform CRA_b</fullName>
    </submittedName>
</protein>
<dbReference type="InterPro" id="IPR046460">
    <property type="entry name" value="UNC80_C"/>
</dbReference>
<name>A6KFC9_RAT</name>
<feature type="region of interest" description="Disordered" evidence="1">
    <location>
        <begin position="952"/>
        <end position="994"/>
    </location>
</feature>
<feature type="compositionally biased region" description="Acidic residues" evidence="1">
    <location>
        <begin position="1257"/>
        <end position="1268"/>
    </location>
</feature>
<accession>A6KFC9</accession>
<sequence length="1268" mass="142657">MEDGEVREDGVAVSAVAQQVLWNCLIEDPSTVLRHFLEKLTISNRQDELMYMLRKLLLNIGDFPAQTSHILFNYLVGLIMYFVRTPCEWGMDAISATLTFLWEVVGYVEGLFFKDLKQTMKKEQCEVKLLVTASMPGTKTLVVHGQNECDIPTQLPVHEDTQFEALLKECLEFFNIPESQSTHYFLMDKRWNLIHYNKTYVRDIYPFRRSVSPQLNLVHMHPEKGQELIQKQVFTRKLEEVGRVLFLISLTQKIPTAHKQSHVSMLQEDLLRLPSFPRSAIDAEFSLFSDPQAGKELFGLDTLQKSLWIQLLEEMFLGMPSEFPWGDEIMLFLNVFNGALILHPEDSALLRQYAATVINTAVHFNHLFSLSGYQWILPTMLQVYSDYESNPQLRRAIEFACHQFYILHRKPFVLQLFASVAPLLEFPDATNTGSSSKGVSAQCLFDLLQSLEGETTDILDILELVKAEKPLKSLDFCYGSEDLTFSISEAIKLCVTVVAHAPESFRSLQMLMVLEALVPCYLQKMKRQTSQVETVPAAREEIAATAALATSLQALLYSVEVLTRYPEQGAKLHFIRENLHLLEEGQGLPREELDERISREEFRRPRESLLNICTEFYKHCGPRLKILQNLAGEPRVTALELLDVKSHMRLAEIAHSLLKLAPYDTQTMESRGLRRYIMEMLPITDWSAEAVRPALILILKRLDRMFNKIHKMPTLRSLINVCVNLHSCCPACSIADTDSPWLEQPEVQLLLQTVINVLLPPRIISTSRSKNFMLESSPAHCSTPGDAGKDLRKEGLAESTSQAAYLALKVILVCFERQLGSQWYWLSLQVKEMALRKVGGLALWDFLDFIVRTRIPIFVLLRPFIQCKLLAQPAENHEELSARQHISDQLERRFIPRPLCKSSLIAEFNSELKILKEAVHSGSAYQGKTSISTVGTSTSAYRLSLATMSRSNTGTGTVWEQDSEPSQQASQDTLSRTDEEDEENDSVSMPSVVSEQEACLLSTIGRRRFSSHVSSTSAPQAEVGMLPSQSEPNVLEDPQGLAAEGSLSRVASIQSEPGQQNVLLQQPLGRKRGLRQLRRPLLSRQKTQTEPRNRHGARLSTTRRSIQPKTKPSVDQKRSVTFIEAQPEPTAAPTDMLPATGQPQSCGPGRARKPEGTEKPVLTSSPAIVIADLHSLSPKQSEPLLAEEGEQKEDTEVQGAVAHSPLSTQLSDPDDFTGLETSSLLQHGDTVLHISEENGMENPLLSSQFPFTPPELVETDSALDESHV</sequence>
<dbReference type="PANTHER" id="PTHR31781:SF1">
    <property type="entry name" value="PROTEIN UNC-80 HOMOLOG"/>
    <property type="match status" value="1"/>
</dbReference>
<feature type="compositionally biased region" description="Polar residues" evidence="1">
    <location>
        <begin position="952"/>
        <end position="974"/>
    </location>
</feature>
<evidence type="ECO:0000313" key="3">
    <source>
        <dbReference type="EMBL" id="EDL75298.1"/>
    </source>
</evidence>
<dbReference type="AlphaFoldDB" id="A6KFC9"/>
<dbReference type="EMBL" id="CH474044">
    <property type="protein sequence ID" value="EDL75298.1"/>
    <property type="molecule type" value="Genomic_DNA"/>
</dbReference>
<dbReference type="Pfam" id="PF20262">
    <property type="entry name" value="UNC80_C"/>
    <property type="match status" value="2"/>
</dbReference>
<organism evidence="3 4">
    <name type="scientific">Rattus norvegicus</name>
    <name type="common">Rat</name>
    <dbReference type="NCBI Taxonomy" id="10116"/>
    <lineage>
        <taxon>Eukaryota</taxon>
        <taxon>Metazoa</taxon>
        <taxon>Chordata</taxon>
        <taxon>Craniata</taxon>
        <taxon>Vertebrata</taxon>
        <taxon>Euteleostomi</taxon>
        <taxon>Mammalia</taxon>
        <taxon>Eutheria</taxon>
        <taxon>Euarchontoglires</taxon>
        <taxon>Glires</taxon>
        <taxon>Rodentia</taxon>
        <taxon>Myomorpha</taxon>
        <taxon>Muroidea</taxon>
        <taxon>Muridae</taxon>
        <taxon>Murinae</taxon>
        <taxon>Rattus</taxon>
    </lineage>
</organism>
<dbReference type="Proteomes" id="UP000234681">
    <property type="component" value="Chromosome 9"/>
</dbReference>
<reference evidence="3 4" key="1">
    <citation type="submission" date="2005-09" db="EMBL/GenBank/DDBJ databases">
        <authorList>
            <person name="Mural R.J."/>
            <person name="Li P.W."/>
            <person name="Adams M.D."/>
            <person name="Amanatides P.G."/>
            <person name="Baden-Tillson H."/>
            <person name="Barnstead M."/>
            <person name="Chin S.H."/>
            <person name="Dew I."/>
            <person name="Evans C.A."/>
            <person name="Ferriera S."/>
            <person name="Flanigan M."/>
            <person name="Fosler C."/>
            <person name="Glodek A."/>
            <person name="Gu Z."/>
            <person name="Holt R.A."/>
            <person name="Jennings D."/>
            <person name="Kraft C.L."/>
            <person name="Lu F."/>
            <person name="Nguyen T."/>
            <person name="Nusskern D.R."/>
            <person name="Pfannkoch C.M."/>
            <person name="Sitter C."/>
            <person name="Sutton G.G."/>
            <person name="Venter J.C."/>
            <person name="Wang Z."/>
            <person name="Woodage T."/>
            <person name="Zheng X.H."/>
            <person name="Zhong F."/>
        </authorList>
    </citation>
    <scope>NUCLEOTIDE SEQUENCE [LARGE SCALE GENOMIC DNA]</scope>
    <source>
        <strain>BN</strain>
        <strain evidence="4">Sprague-Dawley</strain>
    </source>
</reference>
<feature type="domain" description="Protein UNC80 C-terminal" evidence="2">
    <location>
        <begin position="1"/>
        <end position="719"/>
    </location>
</feature>
<proteinExistence type="predicted"/>
<feature type="region of interest" description="Disordered" evidence="1">
    <location>
        <begin position="1065"/>
        <end position="1268"/>
    </location>
</feature>
<feature type="domain" description="Protein UNC80 C-terminal" evidence="2">
    <location>
        <begin position="736"/>
        <end position="919"/>
    </location>
</feature>
<evidence type="ECO:0000259" key="2">
    <source>
        <dbReference type="Pfam" id="PF20262"/>
    </source>
</evidence>
<feature type="compositionally biased region" description="Polar residues" evidence="1">
    <location>
        <begin position="1099"/>
        <end position="1110"/>
    </location>
</feature>
<feature type="region of interest" description="Disordered" evidence="1">
    <location>
        <begin position="1009"/>
        <end position="1037"/>
    </location>
</feature>
<dbReference type="PANTHER" id="PTHR31781">
    <property type="entry name" value="UNC80"/>
    <property type="match status" value="1"/>
</dbReference>
<feature type="compositionally biased region" description="Basic residues" evidence="1">
    <location>
        <begin position="1069"/>
        <end position="1078"/>
    </location>
</feature>
<evidence type="ECO:0000313" key="4">
    <source>
        <dbReference type="Proteomes" id="UP000234681"/>
    </source>
</evidence>
<evidence type="ECO:0000256" key="1">
    <source>
        <dbReference type="SAM" id="MobiDB-lite"/>
    </source>
</evidence>
<gene>
    <name evidence="3" type="ORF">rCG_25027</name>
</gene>